<dbReference type="InterPro" id="IPR053008">
    <property type="entry name" value="Phomopsin_biosynth_assoc"/>
</dbReference>
<keyword evidence="2" id="KW-1185">Reference proteome</keyword>
<dbReference type="PANTHER" id="PTHR35896">
    <property type="entry name" value="IG-LIKE DOMAIN-CONTAINING PROTEIN"/>
    <property type="match status" value="1"/>
</dbReference>
<evidence type="ECO:0000313" key="2">
    <source>
        <dbReference type="Proteomes" id="UP000235371"/>
    </source>
</evidence>
<dbReference type="RefSeq" id="XP_024738720.1">
    <property type="nucleotide sequence ID" value="XM_024880058.1"/>
</dbReference>
<dbReference type="PANTHER" id="PTHR35896:SF3">
    <property type="entry name" value="MAJOR FACILITATOR SUPERFAMILY TRANSPORTER"/>
    <property type="match status" value="1"/>
</dbReference>
<dbReference type="Proteomes" id="UP000235371">
    <property type="component" value="Unassembled WGS sequence"/>
</dbReference>
<dbReference type="GeneID" id="36588135"/>
<dbReference type="InParanoid" id="A0A2J6TFL6"/>
<organism evidence="1 2">
    <name type="scientific">Hyaloscypha bicolor E</name>
    <dbReference type="NCBI Taxonomy" id="1095630"/>
    <lineage>
        <taxon>Eukaryota</taxon>
        <taxon>Fungi</taxon>
        <taxon>Dikarya</taxon>
        <taxon>Ascomycota</taxon>
        <taxon>Pezizomycotina</taxon>
        <taxon>Leotiomycetes</taxon>
        <taxon>Helotiales</taxon>
        <taxon>Hyaloscyphaceae</taxon>
        <taxon>Hyaloscypha</taxon>
        <taxon>Hyaloscypha bicolor</taxon>
    </lineage>
</organism>
<protein>
    <submittedName>
        <fullName evidence="1">Uncharacterized protein</fullName>
    </submittedName>
</protein>
<dbReference type="EMBL" id="KZ613786">
    <property type="protein sequence ID" value="PMD61816.1"/>
    <property type="molecule type" value="Genomic_DNA"/>
</dbReference>
<reference evidence="1 2" key="1">
    <citation type="submission" date="2016-04" db="EMBL/GenBank/DDBJ databases">
        <title>A degradative enzymes factory behind the ericoid mycorrhizal symbiosis.</title>
        <authorList>
            <consortium name="DOE Joint Genome Institute"/>
            <person name="Martino E."/>
            <person name="Morin E."/>
            <person name="Grelet G."/>
            <person name="Kuo A."/>
            <person name="Kohler A."/>
            <person name="Daghino S."/>
            <person name="Barry K."/>
            <person name="Choi C."/>
            <person name="Cichocki N."/>
            <person name="Clum A."/>
            <person name="Copeland A."/>
            <person name="Hainaut M."/>
            <person name="Haridas S."/>
            <person name="Labutti K."/>
            <person name="Lindquist E."/>
            <person name="Lipzen A."/>
            <person name="Khouja H.-R."/>
            <person name="Murat C."/>
            <person name="Ohm R."/>
            <person name="Olson A."/>
            <person name="Spatafora J."/>
            <person name="Veneault-Fourrey C."/>
            <person name="Henrissat B."/>
            <person name="Grigoriev I."/>
            <person name="Martin F."/>
            <person name="Perotto S."/>
        </authorList>
    </citation>
    <scope>NUCLEOTIDE SEQUENCE [LARGE SCALE GENOMIC DNA]</scope>
    <source>
        <strain evidence="1 2">E</strain>
    </source>
</reference>
<dbReference type="OrthoDB" id="3501153at2759"/>
<gene>
    <name evidence="1" type="ORF">K444DRAFT_612044</name>
</gene>
<evidence type="ECO:0000313" key="1">
    <source>
        <dbReference type="EMBL" id="PMD61816.1"/>
    </source>
</evidence>
<accession>A0A2J6TFL6</accession>
<sequence>MIGWVVLVFHHPTELINSASVPWKHCGNSPVEALQNDCVYDFIAGAFVPNACFDAELEDEFLKLKDWHFYGDENAQQELSIESIKSNGGTEPMFVSVEYHWIHCTYTWRKLHRSRVFGTPIDDHIGNYSHTAHCGEGLVSQCDVNDTRPIIAFLHHYTSCLA</sequence>
<proteinExistence type="predicted"/>
<name>A0A2J6TFL6_9HELO</name>
<dbReference type="AlphaFoldDB" id="A0A2J6TFL6"/>